<dbReference type="Proteomes" id="UP001243717">
    <property type="component" value="Unassembled WGS sequence"/>
</dbReference>
<comment type="caution">
    <text evidence="1">The sequence shown here is derived from an EMBL/GenBank/DDBJ whole genome shotgun (WGS) entry which is preliminary data.</text>
</comment>
<evidence type="ECO:0000313" key="1">
    <source>
        <dbReference type="EMBL" id="MDQ8194547.1"/>
    </source>
</evidence>
<proteinExistence type="predicted"/>
<protein>
    <submittedName>
        <fullName evidence="1">Uncharacterized protein</fullName>
    </submittedName>
</protein>
<accession>A0ABU1AIA1</accession>
<gene>
    <name evidence="1" type="ORF">QEH59_08930</name>
</gene>
<evidence type="ECO:0000313" key="2">
    <source>
        <dbReference type="Proteomes" id="UP001243717"/>
    </source>
</evidence>
<sequence length="591" mass="66829">MENFADQCLDMAQSILGHNLESITEQGTITPVAGENSRLDEPGHAALAIGEYYRATNETSLGDFDLIDLAARTVTAQAFAPEEMENGLAYAALGLLSFSPAKDRNAVWERLMDPTREQLDKLLLERSDYENHYQAFNIAKAVTRFSLGLSKKDETGRLIDRFLERIDSKSSTGYIDDAAGDDTRLGGAFDIYGVMSFVFIRQSLQLHANLHLRERKLPSLRSYSEKYLKLIPDLARQDGVGWAYGRSLGAYGQMHCISLTLQALRDGWIPANQRDLYVDAVRRLFMNFFVTYLDQEHGYLVIRDEERNTVPYHTTRMANFDAARYLCQWSRLARSAGGNAAPVAPVPARKVARYVSFDKSHRKEQGLFVYQDPDSGLAVQLPLIGSSKLGKGTSDYLAFPHSPGVFDWPVDMYLPIMQPELTFGDKVIVPSFYGKNCTTSMGLRNALNFKYDQPELITKDEEIVNGLGSCKVVWSFLKGKISCEFCFTVKQQVTLDKMRYILGIAAPHSRYRVATAFTLGDEGHRTEVIKDDFQAEWKELDVVSDDPKFRTYYGNLHYLQILQRDRPLVMRPGTQYRLALSFEPDLAFADE</sequence>
<name>A0ABU1AIA1_9BACT</name>
<keyword evidence="2" id="KW-1185">Reference proteome</keyword>
<organism evidence="1 2">
    <name type="scientific">Thalassobacterium sedimentorum</name>
    <dbReference type="NCBI Taxonomy" id="3041258"/>
    <lineage>
        <taxon>Bacteria</taxon>
        <taxon>Pseudomonadati</taxon>
        <taxon>Verrucomicrobiota</taxon>
        <taxon>Opitutia</taxon>
        <taxon>Puniceicoccales</taxon>
        <taxon>Coraliomargaritaceae</taxon>
        <taxon>Thalassobacterium</taxon>
    </lineage>
</organism>
<reference evidence="1 2" key="1">
    <citation type="submission" date="2023-04" db="EMBL/GenBank/DDBJ databases">
        <title>A novel bacteria isolated from coastal sediment.</title>
        <authorList>
            <person name="Liu X.-J."/>
            <person name="Du Z.-J."/>
        </authorList>
    </citation>
    <scope>NUCLEOTIDE SEQUENCE [LARGE SCALE GENOMIC DNA]</scope>
    <source>
        <strain evidence="1 2">SDUM461004</strain>
    </source>
</reference>
<dbReference type="EMBL" id="JARXIC010000012">
    <property type="protein sequence ID" value="MDQ8194547.1"/>
    <property type="molecule type" value="Genomic_DNA"/>
</dbReference>
<dbReference type="RefSeq" id="WP_308985016.1">
    <property type="nucleotide sequence ID" value="NZ_JARXIC010000012.1"/>
</dbReference>